<dbReference type="InterPro" id="IPR013149">
    <property type="entry name" value="ADH-like_C"/>
</dbReference>
<accession>A0AAD4GTL1</accession>
<dbReference type="Pfam" id="PF00107">
    <property type="entry name" value="ADH_zinc_N"/>
    <property type="match status" value="1"/>
</dbReference>
<sequence length="351" mass="38242">MPSETRQWILNNKPSGMPVLDNSENATFKLTTAPLPAPSATEVVLKSLWLSNDPAQRTWISANVDAERMYLPPIPEGAAMGANALSEVIESGNPELMPVGTIVFATTNWCEYSVREIAQCQVITPLPGLSLGHFLGAFGFTGLTAYYGITEVAKATAEDTVVVSGAAGATGSMVVQIAKKIIGCKRVIGIAGTDDKCRWVEKIGADVCINYRSPTFEQDLVKATEGFVEVYYDNVGGNILDLMFKRMARHGRIAVCGTISNYNNLDNPIGLKNFFEVVSNRIHIHGFIVLDYIHKAAEVMGTLVQAWQEGKLVVDDSMETVVETKFEDIPQTWMKLFDGSNTGKLATKLIN</sequence>
<dbReference type="SUPFAM" id="SSF51735">
    <property type="entry name" value="NAD(P)-binding Rossmann-fold domains"/>
    <property type="match status" value="1"/>
</dbReference>
<evidence type="ECO:0000259" key="3">
    <source>
        <dbReference type="Pfam" id="PF16884"/>
    </source>
</evidence>
<dbReference type="InterPro" id="IPR036291">
    <property type="entry name" value="NAD(P)-bd_dom_sf"/>
</dbReference>
<dbReference type="EMBL" id="VCAU01000043">
    <property type="protein sequence ID" value="KAF9888746.1"/>
    <property type="molecule type" value="Genomic_DNA"/>
</dbReference>
<dbReference type="InterPro" id="IPR011032">
    <property type="entry name" value="GroES-like_sf"/>
</dbReference>
<dbReference type="FunFam" id="3.40.50.720:FF:000121">
    <property type="entry name" value="Prostaglandin reductase 2"/>
    <property type="match status" value="1"/>
</dbReference>
<organism evidence="4 5">
    <name type="scientific">Aspergillus nanangensis</name>
    <dbReference type="NCBI Taxonomy" id="2582783"/>
    <lineage>
        <taxon>Eukaryota</taxon>
        <taxon>Fungi</taxon>
        <taxon>Dikarya</taxon>
        <taxon>Ascomycota</taxon>
        <taxon>Pezizomycotina</taxon>
        <taxon>Eurotiomycetes</taxon>
        <taxon>Eurotiomycetidae</taxon>
        <taxon>Eurotiales</taxon>
        <taxon>Aspergillaceae</taxon>
        <taxon>Aspergillus</taxon>
        <taxon>Aspergillus subgen. Circumdati</taxon>
    </lineage>
</organism>
<evidence type="ECO:0000313" key="5">
    <source>
        <dbReference type="Proteomes" id="UP001194746"/>
    </source>
</evidence>
<dbReference type="InterPro" id="IPR045010">
    <property type="entry name" value="MDR_fam"/>
</dbReference>
<evidence type="ECO:0000259" key="2">
    <source>
        <dbReference type="Pfam" id="PF00107"/>
    </source>
</evidence>
<dbReference type="Gene3D" id="3.90.180.10">
    <property type="entry name" value="Medium-chain alcohol dehydrogenases, catalytic domain"/>
    <property type="match status" value="1"/>
</dbReference>
<protein>
    <recommendedName>
        <fullName evidence="6">Enoyl reductase (ER) domain-containing protein</fullName>
    </recommendedName>
</protein>
<dbReference type="GO" id="GO:0016628">
    <property type="term" value="F:oxidoreductase activity, acting on the CH-CH group of donors, NAD or NADP as acceptor"/>
    <property type="evidence" value="ECO:0007669"/>
    <property type="project" value="InterPro"/>
</dbReference>
<dbReference type="AlphaFoldDB" id="A0AAD4GTL1"/>
<name>A0AAD4GTL1_ASPNN</name>
<keyword evidence="5" id="KW-1185">Reference proteome</keyword>
<reference evidence="4" key="2">
    <citation type="submission" date="2020-02" db="EMBL/GenBank/DDBJ databases">
        <authorList>
            <person name="Gilchrist C.L.M."/>
            <person name="Chooi Y.-H."/>
        </authorList>
    </citation>
    <scope>NUCLEOTIDE SEQUENCE</scope>
    <source>
        <strain evidence="4">MST-FP2251</strain>
    </source>
</reference>
<gene>
    <name evidence="4" type="ORF">FE257_008321</name>
</gene>
<keyword evidence="1" id="KW-0560">Oxidoreductase</keyword>
<reference evidence="4" key="1">
    <citation type="journal article" date="2019" name="Beilstein J. Org. Chem.">
        <title>Nanangenines: drimane sesquiterpenoids as the dominant metabolite cohort of a novel Australian fungus, Aspergillus nanangensis.</title>
        <authorList>
            <person name="Lacey H.J."/>
            <person name="Gilchrist C.L.M."/>
            <person name="Crombie A."/>
            <person name="Kalaitzis J.A."/>
            <person name="Vuong D."/>
            <person name="Rutledge P.J."/>
            <person name="Turner P."/>
            <person name="Pitt J.I."/>
            <person name="Lacey E."/>
            <person name="Chooi Y.H."/>
            <person name="Piggott A.M."/>
        </authorList>
    </citation>
    <scope>NUCLEOTIDE SEQUENCE</scope>
    <source>
        <strain evidence="4">MST-FP2251</strain>
    </source>
</reference>
<dbReference type="Pfam" id="PF16884">
    <property type="entry name" value="ADH_N_2"/>
    <property type="match status" value="1"/>
</dbReference>
<evidence type="ECO:0000256" key="1">
    <source>
        <dbReference type="ARBA" id="ARBA00023002"/>
    </source>
</evidence>
<comment type="caution">
    <text evidence="4">The sequence shown here is derived from an EMBL/GenBank/DDBJ whole genome shotgun (WGS) entry which is preliminary data.</text>
</comment>
<dbReference type="Proteomes" id="UP001194746">
    <property type="component" value="Unassembled WGS sequence"/>
</dbReference>
<proteinExistence type="predicted"/>
<dbReference type="Gene3D" id="3.40.50.720">
    <property type="entry name" value="NAD(P)-binding Rossmann-like Domain"/>
    <property type="match status" value="1"/>
</dbReference>
<feature type="domain" description="Oxidoreductase N-terminal" evidence="3">
    <location>
        <begin position="6"/>
        <end position="121"/>
    </location>
</feature>
<dbReference type="PANTHER" id="PTHR43205:SF19">
    <property type="entry name" value="ENOYL REDUCTASE (ER) DOMAIN-CONTAINING PROTEIN"/>
    <property type="match status" value="1"/>
</dbReference>
<feature type="domain" description="Alcohol dehydrogenase-like C-terminal" evidence="2">
    <location>
        <begin position="170"/>
        <end position="300"/>
    </location>
</feature>
<evidence type="ECO:0000313" key="4">
    <source>
        <dbReference type="EMBL" id="KAF9888746.1"/>
    </source>
</evidence>
<dbReference type="CDD" id="cd05288">
    <property type="entry name" value="PGDH"/>
    <property type="match status" value="1"/>
</dbReference>
<dbReference type="InterPro" id="IPR041694">
    <property type="entry name" value="ADH_N_2"/>
</dbReference>
<dbReference type="PANTHER" id="PTHR43205">
    <property type="entry name" value="PROSTAGLANDIN REDUCTASE"/>
    <property type="match status" value="1"/>
</dbReference>
<dbReference type="SUPFAM" id="SSF50129">
    <property type="entry name" value="GroES-like"/>
    <property type="match status" value="1"/>
</dbReference>
<evidence type="ECO:0008006" key="6">
    <source>
        <dbReference type="Google" id="ProtNLM"/>
    </source>
</evidence>